<protein>
    <recommendedName>
        <fullName evidence="7">Defence against restriction A N-terminal domain-containing protein</fullName>
    </recommendedName>
</protein>
<dbReference type="STRING" id="52441.SAMN05216302_104612"/>
<evidence type="ECO:0008006" key="7">
    <source>
        <dbReference type="Google" id="ProtNLM"/>
    </source>
</evidence>
<name>A0A1I4G2G9_9PROT</name>
<feature type="domain" description="Defence against restriction A N-terminal" evidence="2">
    <location>
        <begin position="236"/>
        <end position="357"/>
    </location>
</feature>
<dbReference type="Proteomes" id="UP000199533">
    <property type="component" value="Unassembled WGS sequence"/>
</dbReference>
<evidence type="ECO:0000256" key="1">
    <source>
        <dbReference type="SAM" id="Coils"/>
    </source>
</evidence>
<gene>
    <name evidence="5" type="ORF">SAMN05216302_104612</name>
</gene>
<dbReference type="Pfam" id="PF18798">
    <property type="entry name" value="LPD3"/>
    <property type="match status" value="1"/>
</dbReference>
<dbReference type="InterPro" id="IPR041595">
    <property type="entry name" value="Inorganic_Pase"/>
</dbReference>
<evidence type="ECO:0000313" key="5">
    <source>
        <dbReference type="EMBL" id="SFL23949.1"/>
    </source>
</evidence>
<dbReference type="Pfam" id="PF18788">
    <property type="entry name" value="DarA_N"/>
    <property type="match status" value="1"/>
</dbReference>
<evidence type="ECO:0000259" key="4">
    <source>
        <dbReference type="Pfam" id="PF18823"/>
    </source>
</evidence>
<keyword evidence="1" id="KW-0175">Coiled coil</keyword>
<feature type="domain" description="Inorganic pyrophosphatase" evidence="4">
    <location>
        <begin position="32"/>
        <end position="164"/>
    </location>
</feature>
<reference evidence="6" key="1">
    <citation type="submission" date="2016-10" db="EMBL/GenBank/DDBJ databases">
        <authorList>
            <person name="Varghese N."/>
            <person name="Submissions S."/>
        </authorList>
    </citation>
    <scope>NUCLEOTIDE SEQUENCE [LARGE SCALE GENOMIC DNA]</scope>
    <source>
        <strain evidence="6">Nm69</strain>
    </source>
</reference>
<dbReference type="RefSeq" id="WP_090702875.1">
    <property type="nucleotide sequence ID" value="NZ_FOSP01000046.1"/>
</dbReference>
<evidence type="ECO:0000259" key="2">
    <source>
        <dbReference type="Pfam" id="PF18788"/>
    </source>
</evidence>
<accession>A0A1I4G2G9</accession>
<dbReference type="InterPro" id="IPR040824">
    <property type="entry name" value="LPD3"/>
</dbReference>
<proteinExistence type="predicted"/>
<dbReference type="EMBL" id="FOSP01000046">
    <property type="protein sequence ID" value="SFL23949.1"/>
    <property type="molecule type" value="Genomic_DNA"/>
</dbReference>
<dbReference type="AlphaFoldDB" id="A0A1I4G2G9"/>
<keyword evidence="6" id="KW-1185">Reference proteome</keyword>
<feature type="coiled-coil region" evidence="1">
    <location>
        <begin position="367"/>
        <end position="401"/>
    </location>
</feature>
<sequence length="797" mass="88026">MSNTPKPTFIDIETAAHSGAFGANAMREPTDSQCEAGNYKMGRFNFNGMPIVIEQPRGSYRTGINNKTGKRWMSRMSAHYGYIGGTRGADGDAVDCFFGYYPESEIAFVVNQHVGGRFDEHKMMLAFPDMEAAKSAYMGSFDRGWNGLESIIQLSISQLKWWLKNGNNNKPLNKEDLPKEGLESMKRVYWNKDAMPEGKTLDQLLYEIRKADSGENLLLDSISINDILEDSDGVLALDALVVTYARLERKMELLQGIMERTGKDIKPVAMQISEPFKQNGVANVAVSYELSDGQTISIYLHNPDTTPQKMAPTDEVISWKWMLNKKDITIVVAPERGNDLNVREVARRILKLAEKNSAGFARANVKRAERMQNIQNLKDEIVELEKELKEVQEELEIAKMEAVDRVGKETELFIGVRESLSKMGWKGFEEGDAMTINEYRASGNNGTSGFKVERLDRESGVWGDVGIVKNDPGKTSEQIADEIVSLASPDAGIKDIDAKTPEQLAADIDASLPETTPTDQKEPVVVLSGKELGDFPDTPDGLKALRGAARTYLESKRGKWVKCPAMPNDENGNVREVELRQRGIDEFIRYSAKSEKLKLAAKIEEIIETAFNAETETNFKPEKKPSSIAYYRLKNRVAIDGEAHDVTVLIEQDLQGYLHYDFILPDTKAKAALDSSAALQSEAIPATEAGVPDTNKSATLDAAGQESGGRMVINLFIDGEEPEVIEDYSESTEITAAKDFLQSVADGTSNASDLMKLLDEIDASAQALIDAGLGSEYDELIGSAAEKWAELDQQANG</sequence>
<dbReference type="Pfam" id="PF18823">
    <property type="entry name" value="InPase"/>
    <property type="match status" value="1"/>
</dbReference>
<dbReference type="OrthoDB" id="343736at2"/>
<organism evidence="5 6">
    <name type="scientific">Nitrosomonas aestuarii</name>
    <dbReference type="NCBI Taxonomy" id="52441"/>
    <lineage>
        <taxon>Bacteria</taxon>
        <taxon>Pseudomonadati</taxon>
        <taxon>Pseudomonadota</taxon>
        <taxon>Betaproteobacteria</taxon>
        <taxon>Nitrosomonadales</taxon>
        <taxon>Nitrosomonadaceae</taxon>
        <taxon>Nitrosomonas</taxon>
    </lineage>
</organism>
<evidence type="ECO:0000313" key="6">
    <source>
        <dbReference type="Proteomes" id="UP000199533"/>
    </source>
</evidence>
<evidence type="ECO:0000259" key="3">
    <source>
        <dbReference type="Pfam" id="PF18798"/>
    </source>
</evidence>
<dbReference type="InterPro" id="IPR041140">
    <property type="entry name" value="DarA_N"/>
</dbReference>
<feature type="domain" description="Large polyvalent protein-associated" evidence="3">
    <location>
        <begin position="541"/>
        <end position="660"/>
    </location>
</feature>